<dbReference type="GO" id="GO:0008137">
    <property type="term" value="F:NADH dehydrogenase (ubiquinone) activity"/>
    <property type="evidence" value="ECO:0007669"/>
    <property type="project" value="InterPro"/>
</dbReference>
<dbReference type="PROSITE" id="PS00643">
    <property type="entry name" value="COMPLEX1_75K_3"/>
    <property type="match status" value="1"/>
</dbReference>
<dbReference type="Pfam" id="PF13510">
    <property type="entry name" value="Fer2_4"/>
    <property type="match status" value="1"/>
</dbReference>
<comment type="cofactor">
    <cofactor evidence="9">
        <name>[2Fe-2S] cluster</name>
        <dbReference type="ChEBI" id="CHEBI:190135"/>
    </cofactor>
</comment>
<dbReference type="PANTHER" id="PTHR24960:SF84">
    <property type="entry name" value="HYDROGENASE SUBUNIT"/>
    <property type="match status" value="1"/>
</dbReference>
<organism evidence="12">
    <name type="scientific">marine sediment metagenome</name>
    <dbReference type="NCBI Taxonomy" id="412755"/>
    <lineage>
        <taxon>unclassified sequences</taxon>
        <taxon>metagenomes</taxon>
        <taxon>ecological metagenomes</taxon>
    </lineage>
</organism>
<dbReference type="PANTHER" id="PTHR24960">
    <property type="entry name" value="PHOTOSYSTEM I IRON-SULFUR CENTER-RELATED"/>
    <property type="match status" value="1"/>
</dbReference>
<dbReference type="InterPro" id="IPR000283">
    <property type="entry name" value="NADH_UbQ_OxRdtase_75kDa_su_CS"/>
</dbReference>
<evidence type="ECO:0000256" key="5">
    <source>
        <dbReference type="ARBA" id="ARBA00022967"/>
    </source>
</evidence>
<feature type="domain" description="4Fe-4S His(Cys)3-ligated-type" evidence="11">
    <location>
        <begin position="78"/>
        <end position="117"/>
    </location>
</feature>
<evidence type="ECO:0000313" key="12">
    <source>
        <dbReference type="EMBL" id="GAG00889.1"/>
    </source>
</evidence>
<name>X0U539_9ZZZZ</name>
<dbReference type="SUPFAM" id="SSF54292">
    <property type="entry name" value="2Fe-2S ferredoxin-like"/>
    <property type="match status" value="1"/>
</dbReference>
<feature type="non-terminal residue" evidence="12">
    <location>
        <position position="198"/>
    </location>
</feature>
<evidence type="ECO:0000259" key="10">
    <source>
        <dbReference type="PROSITE" id="PS51085"/>
    </source>
</evidence>
<dbReference type="GO" id="GO:0046872">
    <property type="term" value="F:metal ion binding"/>
    <property type="evidence" value="ECO:0007669"/>
    <property type="project" value="UniProtKB-KW"/>
</dbReference>
<dbReference type="GO" id="GO:0016491">
    <property type="term" value="F:oxidoreductase activity"/>
    <property type="evidence" value="ECO:0007669"/>
    <property type="project" value="InterPro"/>
</dbReference>
<dbReference type="InterPro" id="IPR036010">
    <property type="entry name" value="2Fe-2S_ferredoxin-like_sf"/>
</dbReference>
<dbReference type="GO" id="GO:0051539">
    <property type="term" value="F:4 iron, 4 sulfur cluster binding"/>
    <property type="evidence" value="ECO:0007669"/>
    <property type="project" value="UniProtKB-KW"/>
</dbReference>
<comment type="cofactor">
    <cofactor evidence="1">
        <name>[4Fe-4S] cluster</name>
        <dbReference type="ChEBI" id="CHEBI:49883"/>
    </cofactor>
</comment>
<keyword evidence="5" id="KW-1278">Translocase</keyword>
<dbReference type="GO" id="GO:0016020">
    <property type="term" value="C:membrane"/>
    <property type="evidence" value="ECO:0007669"/>
    <property type="project" value="InterPro"/>
</dbReference>
<gene>
    <name evidence="12" type="ORF">S01H1_37875</name>
</gene>
<sequence length="198" mass="22699">MMKIYIDDREVQVEKGMTIFKAAENFGIEIPHLCYHPAFPPEGTCRMCLVEIEGLPKLELACSTQVKEGMKVHTKSEKVVEVRKGVLEFLLAEHPLDCPICDQAGDCKLQDYYEEYGLFDNNFSESKDRREKKIRLGKYLIHDNERCVLCRRCVRFLQEVVGTGEMGVFERGADTEVNILDRIQVDNNYSGNLAQLCP</sequence>
<evidence type="ECO:0000256" key="7">
    <source>
        <dbReference type="ARBA" id="ARBA00023014"/>
    </source>
</evidence>
<dbReference type="SUPFAM" id="SSF54862">
    <property type="entry name" value="4Fe-4S ferredoxins"/>
    <property type="match status" value="1"/>
</dbReference>
<comment type="similarity">
    <text evidence="2">Belongs to the complex I 75 kDa subunit family.</text>
</comment>
<evidence type="ECO:0008006" key="13">
    <source>
        <dbReference type="Google" id="ProtNLM"/>
    </source>
</evidence>
<dbReference type="InterPro" id="IPR019574">
    <property type="entry name" value="NADH_UbQ_OxRdtase_Gsu_4Fe4S-bd"/>
</dbReference>
<evidence type="ECO:0000256" key="8">
    <source>
        <dbReference type="ARBA" id="ARBA00023027"/>
    </source>
</evidence>
<evidence type="ECO:0000259" key="11">
    <source>
        <dbReference type="PROSITE" id="PS51839"/>
    </source>
</evidence>
<keyword evidence="3" id="KW-0004">4Fe-4S</keyword>
<dbReference type="EMBL" id="BARS01023803">
    <property type="protein sequence ID" value="GAG00889.1"/>
    <property type="molecule type" value="Genomic_DNA"/>
</dbReference>
<keyword evidence="7" id="KW-0411">Iron-sulfur</keyword>
<dbReference type="PROSITE" id="PS00641">
    <property type="entry name" value="COMPLEX1_75K_1"/>
    <property type="match status" value="1"/>
</dbReference>
<evidence type="ECO:0000256" key="1">
    <source>
        <dbReference type="ARBA" id="ARBA00001966"/>
    </source>
</evidence>
<evidence type="ECO:0000256" key="9">
    <source>
        <dbReference type="ARBA" id="ARBA00034078"/>
    </source>
</evidence>
<evidence type="ECO:0000256" key="2">
    <source>
        <dbReference type="ARBA" id="ARBA00005404"/>
    </source>
</evidence>
<evidence type="ECO:0000256" key="4">
    <source>
        <dbReference type="ARBA" id="ARBA00022723"/>
    </source>
</evidence>
<keyword evidence="6" id="KW-0408">Iron</keyword>
<dbReference type="InterPro" id="IPR050157">
    <property type="entry name" value="PSI_iron-sulfur_center"/>
</dbReference>
<dbReference type="GO" id="GO:0042773">
    <property type="term" value="P:ATP synthesis coupled electron transport"/>
    <property type="evidence" value="ECO:0007669"/>
    <property type="project" value="InterPro"/>
</dbReference>
<keyword evidence="4" id="KW-0479">Metal-binding</keyword>
<dbReference type="Pfam" id="PF22117">
    <property type="entry name" value="Fer4_Nqo3"/>
    <property type="match status" value="1"/>
</dbReference>
<evidence type="ECO:0000256" key="3">
    <source>
        <dbReference type="ARBA" id="ARBA00022485"/>
    </source>
</evidence>
<dbReference type="Pfam" id="PF10588">
    <property type="entry name" value="NADH-G_4Fe-4S_3"/>
    <property type="match status" value="1"/>
</dbReference>
<proteinExistence type="inferred from homology"/>
<keyword evidence="8" id="KW-0520">NAD</keyword>
<evidence type="ECO:0000256" key="6">
    <source>
        <dbReference type="ARBA" id="ARBA00023004"/>
    </source>
</evidence>
<feature type="domain" description="2Fe-2S ferredoxin-type" evidence="10">
    <location>
        <begin position="1"/>
        <end position="78"/>
    </location>
</feature>
<dbReference type="Gene3D" id="3.30.70.20">
    <property type="match status" value="1"/>
</dbReference>
<comment type="caution">
    <text evidence="12">The sequence shown here is derived from an EMBL/GenBank/DDBJ whole genome shotgun (WGS) entry which is preliminary data.</text>
</comment>
<dbReference type="FunFam" id="3.10.20.740:FF:000001">
    <property type="entry name" value="NADH-quinone oxidoreductase subunit G"/>
    <property type="match status" value="1"/>
</dbReference>
<reference evidence="12" key="1">
    <citation type="journal article" date="2014" name="Front. Microbiol.">
        <title>High frequency of phylogenetically diverse reductive dehalogenase-homologous genes in deep subseafloor sedimentary metagenomes.</title>
        <authorList>
            <person name="Kawai M."/>
            <person name="Futagami T."/>
            <person name="Toyoda A."/>
            <person name="Takaki Y."/>
            <person name="Nishi S."/>
            <person name="Hori S."/>
            <person name="Arai W."/>
            <person name="Tsubouchi T."/>
            <person name="Morono Y."/>
            <person name="Uchiyama I."/>
            <person name="Ito T."/>
            <person name="Fujiyama A."/>
            <person name="Inagaki F."/>
            <person name="Takami H."/>
        </authorList>
    </citation>
    <scope>NUCLEOTIDE SEQUENCE</scope>
    <source>
        <strain evidence="12">Expedition CK06-06</strain>
    </source>
</reference>
<accession>X0U539</accession>
<protein>
    <recommendedName>
        <fullName evidence="13">2Fe-2S ferredoxin-type domain-containing protein</fullName>
    </recommendedName>
</protein>
<dbReference type="PROSITE" id="PS51085">
    <property type="entry name" value="2FE2S_FER_2"/>
    <property type="match status" value="1"/>
</dbReference>
<dbReference type="InterPro" id="IPR001041">
    <property type="entry name" value="2Fe-2S_ferredoxin-type"/>
</dbReference>
<dbReference type="CDD" id="cd00207">
    <property type="entry name" value="fer2"/>
    <property type="match status" value="1"/>
</dbReference>
<dbReference type="PROSITE" id="PS51839">
    <property type="entry name" value="4FE4S_HC3"/>
    <property type="match status" value="1"/>
</dbReference>
<dbReference type="Gene3D" id="3.10.20.740">
    <property type="match status" value="1"/>
</dbReference>
<dbReference type="InterPro" id="IPR054351">
    <property type="entry name" value="NADH_UbQ_OxRdtase_ferredoxin"/>
</dbReference>
<dbReference type="SMART" id="SM00929">
    <property type="entry name" value="NADH-G_4Fe-4S_3"/>
    <property type="match status" value="1"/>
</dbReference>
<dbReference type="AlphaFoldDB" id="X0U539"/>